<dbReference type="PRINTS" id="PR00757">
    <property type="entry name" value="AMINEOXDASEF"/>
</dbReference>
<organism evidence="5 6">
    <name type="scientific">Rossellomorea marisflavi</name>
    <dbReference type="NCBI Taxonomy" id="189381"/>
    <lineage>
        <taxon>Bacteria</taxon>
        <taxon>Bacillati</taxon>
        <taxon>Bacillota</taxon>
        <taxon>Bacilli</taxon>
        <taxon>Bacillales</taxon>
        <taxon>Bacillaceae</taxon>
        <taxon>Rossellomorea</taxon>
    </lineage>
</organism>
<dbReference type="InterPro" id="IPR036188">
    <property type="entry name" value="FAD/NAD-bd_sf"/>
</dbReference>
<dbReference type="Gene3D" id="3.50.50.60">
    <property type="entry name" value="FAD/NAD(P)-binding domain"/>
    <property type="match status" value="1"/>
</dbReference>
<dbReference type="InterPro" id="IPR001613">
    <property type="entry name" value="Flavin_amine_oxidase"/>
</dbReference>
<dbReference type="PANTHER" id="PTHR10742">
    <property type="entry name" value="FLAVIN MONOAMINE OXIDASE"/>
    <property type="match status" value="1"/>
</dbReference>
<feature type="binding site" evidence="3">
    <location>
        <begin position="103"/>
        <end position="106"/>
    </location>
    <ligand>
        <name>FAD</name>
        <dbReference type="ChEBI" id="CHEBI:57692"/>
    </ligand>
</feature>
<name>A0A5D4RYG9_9BACI</name>
<dbReference type="InterPro" id="IPR002937">
    <property type="entry name" value="Amino_oxidase"/>
</dbReference>
<proteinExistence type="predicted"/>
<dbReference type="SUPFAM" id="SSF54373">
    <property type="entry name" value="FAD-linked reductases, C-terminal domain"/>
    <property type="match status" value="1"/>
</dbReference>
<dbReference type="GO" id="GO:0009063">
    <property type="term" value="P:amino acid catabolic process"/>
    <property type="evidence" value="ECO:0007669"/>
    <property type="project" value="TreeGrafter"/>
</dbReference>
<feature type="binding site" evidence="3">
    <location>
        <position position="478"/>
    </location>
    <ligand>
        <name>FAD</name>
        <dbReference type="ChEBI" id="CHEBI:57692"/>
    </ligand>
</feature>
<dbReference type="Gene3D" id="3.90.660.10">
    <property type="match status" value="1"/>
</dbReference>
<evidence type="ECO:0000256" key="2">
    <source>
        <dbReference type="ARBA" id="ARBA00023002"/>
    </source>
</evidence>
<dbReference type="EMBL" id="VTEQ01000001">
    <property type="protein sequence ID" value="TYS56020.1"/>
    <property type="molecule type" value="Genomic_DNA"/>
</dbReference>
<feature type="binding site" evidence="3">
    <location>
        <position position="59"/>
    </location>
    <ligand>
        <name>FAD</name>
        <dbReference type="ChEBI" id="CHEBI:57692"/>
    </ligand>
</feature>
<dbReference type="InterPro" id="IPR050281">
    <property type="entry name" value="Flavin_monoamine_oxidase"/>
</dbReference>
<feature type="binding site" evidence="3">
    <location>
        <position position="285"/>
    </location>
    <ligand>
        <name>FAD</name>
        <dbReference type="ChEBI" id="CHEBI:57692"/>
    </ligand>
</feature>
<comment type="caution">
    <text evidence="5">The sequence shown here is derived from an EMBL/GenBank/DDBJ whole genome shotgun (WGS) entry which is preliminary data.</text>
</comment>
<dbReference type="PANTHER" id="PTHR10742:SF342">
    <property type="entry name" value="AMINE OXIDASE"/>
    <property type="match status" value="1"/>
</dbReference>
<dbReference type="GO" id="GO:0001716">
    <property type="term" value="F:L-amino-acid oxidase activity"/>
    <property type="evidence" value="ECO:0007669"/>
    <property type="project" value="TreeGrafter"/>
</dbReference>
<dbReference type="Proteomes" id="UP000322997">
    <property type="component" value="Unassembled WGS sequence"/>
</dbReference>
<dbReference type="Pfam" id="PF01593">
    <property type="entry name" value="Amino_oxidase"/>
    <property type="match status" value="1"/>
</dbReference>
<feature type="domain" description="Amine oxidase" evidence="4">
    <location>
        <begin position="58"/>
        <end position="501"/>
    </location>
</feature>
<evidence type="ECO:0000256" key="1">
    <source>
        <dbReference type="ARBA" id="ARBA00001974"/>
    </source>
</evidence>
<reference evidence="5 6" key="1">
    <citation type="submission" date="2019-08" db="EMBL/GenBank/DDBJ databases">
        <title>Bacillus genomes from the desert of Cuatro Cienegas, Coahuila.</title>
        <authorList>
            <person name="Olmedo-Alvarez G."/>
        </authorList>
    </citation>
    <scope>NUCLEOTIDE SEQUENCE [LARGE SCALE GENOMIC DNA]</scope>
    <source>
        <strain evidence="5 6">CH108_3D</strain>
    </source>
</reference>
<dbReference type="Gene3D" id="1.10.405.10">
    <property type="entry name" value="Guanine Nucleotide Dissociation Inhibitor, domain 1"/>
    <property type="match status" value="1"/>
</dbReference>
<dbReference type="AlphaFoldDB" id="A0A5D4RYG9"/>
<evidence type="ECO:0000259" key="4">
    <source>
        <dbReference type="Pfam" id="PF01593"/>
    </source>
</evidence>
<evidence type="ECO:0000313" key="6">
    <source>
        <dbReference type="Proteomes" id="UP000322997"/>
    </source>
</evidence>
<feature type="binding site" evidence="3">
    <location>
        <position position="106"/>
    </location>
    <ligand>
        <name>substrate</name>
    </ligand>
</feature>
<sequence length="504" mass="56692">MTACTYDVLRKGGVALNQWGIRTGTPSPEYPDDMIAIIKGGLPQGKGKKKILIIGAGLSGLVSATLLKKAGHEVTLLEGNNRIGGRVYTKRSPFSEGNYLDMGAMRIPDNHRLVMEYIRRFNLPTNPFLNTTPYDKLYVNGVYTTVDEYEGNPDILGFPLTQSEKGKTAEHLFLETTKPFIDAYQSGSKEERKRLIEKFSNYSMGRFLRESPYGNPLSLNAIRKISVLQGIEGFPEFSFSDILTDIIYPIFRKETTFNQITGGNDRLPYAFKEGLKDNLLMNQKVYRIVQDRDGVEVYTRNGKPGIYRGDYALVTVPFTVLQSIDIEPYSSISFKKWQAITELTNVPAVKVGIEFKNRFWEEMKIGNIISDLPSRFTYVPSNGIGSGRPGVLLASYSWGQNALLFNSMSKEEIFANVMKDLEKFYGPRVYSEVSSYAVYNWSVNPFSAGCFTLFTPGQETDFADYIQHPEGRLHFAGEHTSSFHGWMEGAIESGIRAAYELNGR</sequence>
<evidence type="ECO:0000256" key="3">
    <source>
        <dbReference type="PIRSR" id="PIRSR601613-1"/>
    </source>
</evidence>
<dbReference type="SUPFAM" id="SSF51905">
    <property type="entry name" value="FAD/NAD(P)-binding domain"/>
    <property type="match status" value="1"/>
</dbReference>
<comment type="cofactor">
    <cofactor evidence="1">
        <name>FAD</name>
        <dbReference type="ChEBI" id="CHEBI:57692"/>
    </cofactor>
</comment>
<protein>
    <submittedName>
        <fullName evidence="5">NAD(P)-binding protein</fullName>
    </submittedName>
</protein>
<evidence type="ECO:0000313" key="5">
    <source>
        <dbReference type="EMBL" id="TYS56020.1"/>
    </source>
</evidence>
<gene>
    <name evidence="5" type="ORF">FZC83_00115</name>
</gene>
<accession>A0A5D4RYG9</accession>
<keyword evidence="2" id="KW-0560">Oxidoreductase</keyword>